<gene>
    <name evidence="1" type="ORF">A3D04_00060</name>
</gene>
<evidence type="ECO:0000313" key="2">
    <source>
        <dbReference type="Proteomes" id="UP000177369"/>
    </source>
</evidence>
<evidence type="ECO:0008006" key="3">
    <source>
        <dbReference type="Google" id="ProtNLM"/>
    </source>
</evidence>
<proteinExistence type="predicted"/>
<accession>A0A1F5G6D6</accession>
<reference evidence="1 2" key="1">
    <citation type="journal article" date="2016" name="Nat. Commun.">
        <title>Thousands of microbial genomes shed light on interconnected biogeochemical processes in an aquifer system.</title>
        <authorList>
            <person name="Anantharaman K."/>
            <person name="Brown C.T."/>
            <person name="Hug L.A."/>
            <person name="Sharon I."/>
            <person name="Castelle C.J."/>
            <person name="Probst A.J."/>
            <person name="Thomas B.C."/>
            <person name="Singh A."/>
            <person name="Wilkins M.J."/>
            <person name="Karaoz U."/>
            <person name="Brodie E.L."/>
            <person name="Williams K.H."/>
            <person name="Hubbard S.S."/>
            <person name="Banfield J.F."/>
        </authorList>
    </citation>
    <scope>NUCLEOTIDE SEQUENCE [LARGE SCALE GENOMIC DNA]</scope>
</reference>
<evidence type="ECO:0000313" key="1">
    <source>
        <dbReference type="EMBL" id="OGD87436.1"/>
    </source>
</evidence>
<dbReference type="EMBL" id="MFBD01000048">
    <property type="protein sequence ID" value="OGD87436.1"/>
    <property type="molecule type" value="Genomic_DNA"/>
</dbReference>
<organism evidence="1 2">
    <name type="scientific">Candidatus Curtissbacteria bacterium RIFCSPHIGHO2_02_FULL_40_16b</name>
    <dbReference type="NCBI Taxonomy" id="1797714"/>
    <lineage>
        <taxon>Bacteria</taxon>
        <taxon>Candidatus Curtissiibacteriota</taxon>
    </lineage>
</organism>
<dbReference type="AlphaFoldDB" id="A0A1F5G6D6"/>
<name>A0A1F5G6D6_9BACT</name>
<sequence length="78" mass="8907">MTERDDSKRTRVTGIYLDKEIDSLVRAVAAIRGVSNSQLISDSLKEYFTKHHEEIQLEFQTFGLALDSFRPSEDQTTA</sequence>
<protein>
    <recommendedName>
        <fullName evidence="3">Ribbon-helix-helix protein CopG domain-containing protein</fullName>
    </recommendedName>
</protein>
<dbReference type="Proteomes" id="UP000177369">
    <property type="component" value="Unassembled WGS sequence"/>
</dbReference>
<comment type="caution">
    <text evidence="1">The sequence shown here is derived from an EMBL/GenBank/DDBJ whole genome shotgun (WGS) entry which is preliminary data.</text>
</comment>